<dbReference type="Gene3D" id="2.30.30.40">
    <property type="entry name" value="SH3 Domains"/>
    <property type="match status" value="1"/>
</dbReference>
<dbReference type="Pfam" id="PF08239">
    <property type="entry name" value="SH3_3"/>
    <property type="match status" value="1"/>
</dbReference>
<proteinExistence type="predicted"/>
<keyword evidence="4" id="KW-1185">Reference proteome</keyword>
<gene>
    <name evidence="3" type="ORF">RPE78_00680</name>
</gene>
<evidence type="ECO:0000256" key="1">
    <source>
        <dbReference type="SAM" id="SignalP"/>
    </source>
</evidence>
<evidence type="ECO:0000313" key="4">
    <source>
        <dbReference type="Proteomes" id="UP001623290"/>
    </source>
</evidence>
<reference evidence="3 4" key="1">
    <citation type="submission" date="2023-09" db="EMBL/GenBank/DDBJ databases">
        <title>Thioclava shenzhenensis sp. nov., a multidrug resistant bacteria-antagonizing species isolated from coastal seawater.</title>
        <authorList>
            <person name="Long M."/>
        </authorList>
    </citation>
    <scope>NUCLEOTIDE SEQUENCE [LARGE SCALE GENOMIC DNA]</scope>
    <source>
        <strain evidence="3 4">FTW29</strain>
    </source>
</reference>
<dbReference type="InterPro" id="IPR003646">
    <property type="entry name" value="SH3-like_bac-type"/>
</dbReference>
<dbReference type="InterPro" id="IPR009642">
    <property type="entry name" value="DUF1236"/>
</dbReference>
<sequence>MFKKTTMTVAAFATLATAGLATSASAFPAMLGTDSSLRAGPGADYQVSSTVPQAANIEVDGCISTGSWCQVSYGDNTGWTPASNIAIHEGNNIVYLADRPKNVDVKTIEIKDNGNGQAAGAFAGAAAGGAAGGAIAAGTVIGGPAGAVVGALIGGALVGEAAKPEPTTVTYVQEHPVDPVFLKGDVKTGAKLPDNVALQPVPDSKYAYVNVNKEPVLVDPHSRAIVYVFN</sequence>
<protein>
    <submittedName>
        <fullName evidence="3">DUF1236 domain-containing protein</fullName>
    </submittedName>
</protein>
<accession>A0ABZ1DYG4</accession>
<name>A0ABZ1DYG4_9RHOB</name>
<dbReference type="EMBL" id="CP135443">
    <property type="protein sequence ID" value="WRY33843.1"/>
    <property type="molecule type" value="Genomic_DNA"/>
</dbReference>
<dbReference type="RefSeq" id="WP_339107609.1">
    <property type="nucleotide sequence ID" value="NZ_CP135443.1"/>
</dbReference>
<feature type="signal peptide" evidence="1">
    <location>
        <begin position="1"/>
        <end position="26"/>
    </location>
</feature>
<keyword evidence="1" id="KW-0732">Signal</keyword>
<evidence type="ECO:0000313" key="3">
    <source>
        <dbReference type="EMBL" id="WRY33843.1"/>
    </source>
</evidence>
<feature type="chain" id="PRO_5045741743" evidence="1">
    <location>
        <begin position="27"/>
        <end position="230"/>
    </location>
</feature>
<dbReference type="Pfam" id="PF06823">
    <property type="entry name" value="DUF1236"/>
    <property type="match status" value="1"/>
</dbReference>
<feature type="domain" description="SH3b" evidence="2">
    <location>
        <begin position="37"/>
        <end position="85"/>
    </location>
</feature>
<evidence type="ECO:0000259" key="2">
    <source>
        <dbReference type="Pfam" id="PF08239"/>
    </source>
</evidence>
<organism evidence="3 4">
    <name type="scientific">Thioclava litoralis</name>
    <dbReference type="NCBI Taxonomy" id="3076557"/>
    <lineage>
        <taxon>Bacteria</taxon>
        <taxon>Pseudomonadati</taxon>
        <taxon>Pseudomonadota</taxon>
        <taxon>Alphaproteobacteria</taxon>
        <taxon>Rhodobacterales</taxon>
        <taxon>Paracoccaceae</taxon>
        <taxon>Thioclava</taxon>
    </lineage>
</organism>
<dbReference type="Proteomes" id="UP001623290">
    <property type="component" value="Chromosome"/>
</dbReference>